<comment type="similarity">
    <text evidence="2">Belongs to the serine/threonine dehydratase family.</text>
</comment>
<gene>
    <name evidence="7" type="primary">tdcB</name>
    <name evidence="6" type="ORF">SBX37_17440</name>
    <name evidence="7" type="ORF">VIM7927_02205</name>
</gene>
<dbReference type="FunFam" id="3.40.50.1100:FF:000005">
    <property type="entry name" value="Threonine dehydratase catabolic"/>
    <property type="match status" value="1"/>
</dbReference>
<dbReference type="GO" id="GO:0004794">
    <property type="term" value="F:threonine deaminase activity"/>
    <property type="evidence" value="ECO:0007669"/>
    <property type="project" value="UniProtKB-EC"/>
</dbReference>
<dbReference type="PANTHER" id="PTHR48078">
    <property type="entry name" value="THREONINE DEHYDRATASE, MITOCHONDRIAL-RELATED"/>
    <property type="match status" value="1"/>
</dbReference>
<evidence type="ECO:0000313" key="8">
    <source>
        <dbReference type="Proteomes" id="UP000196125"/>
    </source>
</evidence>
<dbReference type="AlphaFoldDB" id="A0A1Y6IWR9"/>
<reference evidence="7 8" key="1">
    <citation type="submission" date="2017-05" db="EMBL/GenBank/DDBJ databases">
        <authorList>
            <person name="Song R."/>
            <person name="Chenine A.L."/>
            <person name="Ruprecht R.M."/>
        </authorList>
    </citation>
    <scope>NUCLEOTIDE SEQUENCE [LARGE SCALE GENOMIC DNA]</scope>
    <source>
        <strain evidence="7 8">CECT 7927</strain>
    </source>
</reference>
<dbReference type="GO" id="GO:0009097">
    <property type="term" value="P:isoleucine biosynthetic process"/>
    <property type="evidence" value="ECO:0007669"/>
    <property type="project" value="TreeGrafter"/>
</dbReference>
<organism evidence="7 8">
    <name type="scientific">Vibrio mangrovi</name>
    <dbReference type="NCBI Taxonomy" id="474394"/>
    <lineage>
        <taxon>Bacteria</taxon>
        <taxon>Pseudomonadati</taxon>
        <taxon>Pseudomonadota</taxon>
        <taxon>Gammaproteobacteria</taxon>
        <taxon>Vibrionales</taxon>
        <taxon>Vibrionaceae</taxon>
        <taxon>Vibrio</taxon>
    </lineage>
</organism>
<evidence type="ECO:0000256" key="2">
    <source>
        <dbReference type="ARBA" id="ARBA00010869"/>
    </source>
</evidence>
<keyword evidence="9" id="KW-1185">Reference proteome</keyword>
<dbReference type="OrthoDB" id="9778118at2"/>
<evidence type="ECO:0000256" key="4">
    <source>
        <dbReference type="ARBA" id="ARBA00023239"/>
    </source>
</evidence>
<dbReference type="SUPFAM" id="SSF53686">
    <property type="entry name" value="Tryptophan synthase beta subunit-like PLP-dependent enzymes"/>
    <property type="match status" value="1"/>
</dbReference>
<keyword evidence="3" id="KW-0663">Pyridoxal phosphate</keyword>
<name>A0A1Y6IWR9_9VIBR</name>
<evidence type="ECO:0000313" key="6">
    <source>
        <dbReference type="EMBL" id="MDW6004642.1"/>
    </source>
</evidence>
<dbReference type="PANTHER" id="PTHR48078:SF7">
    <property type="entry name" value="BLL6502 PROTEIN"/>
    <property type="match status" value="1"/>
</dbReference>
<dbReference type="RefSeq" id="WP_087480976.1">
    <property type="nucleotide sequence ID" value="NZ_AP024884.1"/>
</dbReference>
<evidence type="ECO:0000313" key="9">
    <source>
        <dbReference type="Proteomes" id="UP001283366"/>
    </source>
</evidence>
<dbReference type="EC" id="4.3.1.19" evidence="7"/>
<dbReference type="Proteomes" id="UP001283366">
    <property type="component" value="Unassembled WGS sequence"/>
</dbReference>
<dbReference type="GO" id="GO:0006567">
    <property type="term" value="P:L-threonine catabolic process"/>
    <property type="evidence" value="ECO:0007669"/>
    <property type="project" value="TreeGrafter"/>
</dbReference>
<evidence type="ECO:0000256" key="3">
    <source>
        <dbReference type="ARBA" id="ARBA00022898"/>
    </source>
</evidence>
<sequence length="336" mass="36541">MESLKHHPISLFEVLKAKSTISRYLSPSPLIRYENLSRTLNCHLYIKHENYNPTGSFKIRGGINIMSHIKDRQIKGVVTFSTGNHGLSVGTSAKQFNIPSIIVVPNETNPAKIQLIKDTGANVIEAGNNFDEAAQVVTALNEEKGYYYVHPANEPLLINGIGTEFLEIIETLPDIDAIILPLGGGSEVAATVTTLKILKPEIEIYAVQARASCAAYSSWKNREICMRNNGTFAGGLATGAGYETTFNLYKDALADFILLDEAEILRGIALAAHYTHNMVEGAGSSTLMAAWKLKERLAGKNVVLQFSGANASAAEIKAAYRLPALETGEFSNTLQR</sequence>
<dbReference type="InterPro" id="IPR050147">
    <property type="entry name" value="Ser/Thr_Dehydratase"/>
</dbReference>
<keyword evidence="4 7" id="KW-0456">Lyase</keyword>
<dbReference type="Gene3D" id="3.40.50.1100">
    <property type="match status" value="2"/>
</dbReference>
<feature type="domain" description="Tryptophan synthase beta chain-like PALP" evidence="5">
    <location>
        <begin position="22"/>
        <end position="308"/>
    </location>
</feature>
<dbReference type="InterPro" id="IPR001926">
    <property type="entry name" value="TrpB-like_PALP"/>
</dbReference>
<dbReference type="GO" id="GO:0003941">
    <property type="term" value="F:L-serine ammonia-lyase activity"/>
    <property type="evidence" value="ECO:0007669"/>
    <property type="project" value="TreeGrafter"/>
</dbReference>
<dbReference type="CDD" id="cd01562">
    <property type="entry name" value="Thr-dehyd"/>
    <property type="match status" value="1"/>
</dbReference>
<accession>A0A1Y6IWR9</accession>
<dbReference type="EMBL" id="JAWRCO010000002">
    <property type="protein sequence ID" value="MDW6004642.1"/>
    <property type="molecule type" value="Genomic_DNA"/>
</dbReference>
<dbReference type="Pfam" id="PF00291">
    <property type="entry name" value="PALP"/>
    <property type="match status" value="1"/>
</dbReference>
<dbReference type="GO" id="GO:0030170">
    <property type="term" value="F:pyridoxal phosphate binding"/>
    <property type="evidence" value="ECO:0007669"/>
    <property type="project" value="InterPro"/>
</dbReference>
<reference evidence="6 9" key="2">
    <citation type="submission" date="2023-11" db="EMBL/GenBank/DDBJ databases">
        <title>Plant-associative lifestyle of Vibrio porteresiae and its evolutionary dynamics.</title>
        <authorList>
            <person name="Rameshkumar N."/>
            <person name="Kirti K."/>
        </authorList>
    </citation>
    <scope>NUCLEOTIDE SEQUENCE [LARGE SCALE GENOMIC DNA]</scope>
    <source>
        <strain evidence="6 9">MSSRF38</strain>
    </source>
</reference>
<dbReference type="PROSITE" id="PS00165">
    <property type="entry name" value="DEHYDRATASE_SER_THR"/>
    <property type="match status" value="1"/>
</dbReference>
<evidence type="ECO:0000259" key="5">
    <source>
        <dbReference type="Pfam" id="PF00291"/>
    </source>
</evidence>
<dbReference type="Proteomes" id="UP000196125">
    <property type="component" value="Unassembled WGS sequence"/>
</dbReference>
<evidence type="ECO:0000313" key="7">
    <source>
        <dbReference type="EMBL" id="SMS00932.1"/>
    </source>
</evidence>
<dbReference type="InterPro" id="IPR000634">
    <property type="entry name" value="Ser/Thr_deHydtase_PyrdxlP-BS"/>
</dbReference>
<comment type="cofactor">
    <cofactor evidence="1">
        <name>pyridoxal 5'-phosphate</name>
        <dbReference type="ChEBI" id="CHEBI:597326"/>
    </cofactor>
</comment>
<proteinExistence type="inferred from homology"/>
<dbReference type="EMBL" id="FXXI01000003">
    <property type="protein sequence ID" value="SMS00932.1"/>
    <property type="molecule type" value="Genomic_DNA"/>
</dbReference>
<evidence type="ECO:0000256" key="1">
    <source>
        <dbReference type="ARBA" id="ARBA00001933"/>
    </source>
</evidence>
<dbReference type="GO" id="GO:0006565">
    <property type="term" value="P:L-serine catabolic process"/>
    <property type="evidence" value="ECO:0007669"/>
    <property type="project" value="TreeGrafter"/>
</dbReference>
<dbReference type="InterPro" id="IPR036052">
    <property type="entry name" value="TrpB-like_PALP_sf"/>
</dbReference>
<protein>
    <submittedName>
        <fullName evidence="7">L-threonine dehydratase catabolic TdcB</fullName>
        <ecNumber evidence="7">4.3.1.19</ecNumber>
    </submittedName>
    <submittedName>
        <fullName evidence="6">Threonine/serine dehydratase</fullName>
    </submittedName>
</protein>